<reference evidence="1" key="1">
    <citation type="journal article" date="2014" name="Int. J. Syst. Evol. Microbiol.">
        <title>Complete genome of a new Firmicutes species belonging to the dominant human colonic microbiota ('Ruminococcus bicirculans') reveals two chromosomes and a selective capacity to utilize plant glucans.</title>
        <authorList>
            <consortium name="NISC Comparative Sequencing Program"/>
            <person name="Wegmann U."/>
            <person name="Louis P."/>
            <person name="Goesmann A."/>
            <person name="Henrissat B."/>
            <person name="Duncan S.H."/>
            <person name="Flint H.J."/>
        </authorList>
    </citation>
    <scope>NUCLEOTIDE SEQUENCE</scope>
    <source>
        <strain evidence="1">NBRC 102424</strain>
    </source>
</reference>
<evidence type="ECO:0008006" key="3">
    <source>
        <dbReference type="Google" id="ProtNLM"/>
    </source>
</evidence>
<evidence type="ECO:0000313" key="2">
    <source>
        <dbReference type="Proteomes" id="UP001161423"/>
    </source>
</evidence>
<proteinExistence type="predicted"/>
<accession>A0ABQ5TWC0</accession>
<gene>
    <name evidence="1" type="ORF">GCM10007891_19440</name>
</gene>
<dbReference type="EMBL" id="BSND01000005">
    <property type="protein sequence ID" value="GLQ00091.1"/>
    <property type="molecule type" value="Genomic_DNA"/>
</dbReference>
<dbReference type="Proteomes" id="UP001161423">
    <property type="component" value="Unassembled WGS sequence"/>
</dbReference>
<name>A0ABQ5TWC0_9GAMM</name>
<dbReference type="Pfam" id="PF13289">
    <property type="entry name" value="SIR2_2"/>
    <property type="match status" value="1"/>
</dbReference>
<evidence type="ECO:0000313" key="1">
    <source>
        <dbReference type="EMBL" id="GLQ00091.1"/>
    </source>
</evidence>
<organism evidence="1 2">
    <name type="scientific">Methylophaga thalassica</name>
    <dbReference type="NCBI Taxonomy" id="40223"/>
    <lineage>
        <taxon>Bacteria</taxon>
        <taxon>Pseudomonadati</taxon>
        <taxon>Pseudomonadota</taxon>
        <taxon>Gammaproteobacteria</taxon>
        <taxon>Thiotrichales</taxon>
        <taxon>Piscirickettsiaceae</taxon>
        <taxon>Methylophaga</taxon>
    </lineage>
</organism>
<reference evidence="1" key="2">
    <citation type="submission" date="2023-01" db="EMBL/GenBank/DDBJ databases">
        <title>Draft genome sequence of Methylophaga thalassica strain NBRC 102424.</title>
        <authorList>
            <person name="Sun Q."/>
            <person name="Mori K."/>
        </authorList>
    </citation>
    <scope>NUCLEOTIDE SEQUENCE</scope>
    <source>
        <strain evidence="1">NBRC 102424</strain>
    </source>
</reference>
<comment type="caution">
    <text evidence="1">The sequence shown here is derived from an EMBL/GenBank/DDBJ whole genome shotgun (WGS) entry which is preliminary data.</text>
</comment>
<sequence length="383" mass="42542">MAEDPLSPIFKKPFDEVIHRLDELLSQSGRAFLLGAGCSKCASLPLTAELTEKVLADGELDGGASAILQAIKDEFEGAEPPAHIEDYLSELVDLTAIASRRQSRNAASQTVSIGGNDYTEPELLSAIEHIKKAVADIIGASVNIHTHKRFVSAVNQHSARPGKYSQAQSVDYLILNYDTLVEDSLALAQIPFSDGMEGGVCAWWNPDTFERSDLGARVYKLHGSIDWYEIAGSTLPQRVPMRIEPSDIGQQRILIWPASTKYRETQLDPYAQLADRARRVLNPQRGTQRVLVICGYSFGDSHINIEIERGLKASSGDLTVIAFTNEDEPAGKLKEWHEDESITEQVLIFANKGFFHGRDVRRSDDPLLWWQFEHITSILEGKK</sequence>
<protein>
    <recommendedName>
        <fullName evidence="3">SIR2-like domain-containing protein</fullName>
    </recommendedName>
</protein>
<dbReference type="RefSeq" id="WP_284723210.1">
    <property type="nucleotide sequence ID" value="NZ_BSND01000005.1"/>
</dbReference>
<keyword evidence="2" id="KW-1185">Reference proteome</keyword>